<accession>A0ABR0KVR8</accession>
<protein>
    <submittedName>
        <fullName evidence="4">Uncharacterized protein</fullName>
    </submittedName>
</protein>
<dbReference type="PROSITE" id="PS50294">
    <property type="entry name" value="WD_REPEATS_REGION"/>
    <property type="match status" value="1"/>
</dbReference>
<feature type="repeat" description="WD" evidence="3">
    <location>
        <begin position="15"/>
        <end position="56"/>
    </location>
</feature>
<dbReference type="PANTHER" id="PTHR19848:SF8">
    <property type="entry name" value="F-BOX AND WD REPEAT DOMAIN CONTAINING 7"/>
    <property type="match status" value="1"/>
</dbReference>
<keyword evidence="5" id="KW-1185">Reference proteome</keyword>
<gene>
    <name evidence="4" type="ORF">LTR32_007649</name>
</gene>
<keyword evidence="2" id="KW-0677">Repeat</keyword>
<dbReference type="PANTHER" id="PTHR19848">
    <property type="entry name" value="WD40 REPEAT PROTEIN"/>
    <property type="match status" value="1"/>
</dbReference>
<proteinExistence type="predicted"/>
<reference evidence="4 5" key="1">
    <citation type="submission" date="2023-08" db="EMBL/GenBank/DDBJ databases">
        <title>Black Yeasts Isolated from many extreme environments.</title>
        <authorList>
            <person name="Coleine C."/>
            <person name="Stajich J.E."/>
            <person name="Selbmann L."/>
        </authorList>
    </citation>
    <scope>NUCLEOTIDE SEQUENCE [LARGE SCALE GENOMIC DNA]</scope>
    <source>
        <strain evidence="4 5">CCFEE 5386</strain>
    </source>
</reference>
<feature type="non-terminal residue" evidence="4">
    <location>
        <position position="63"/>
    </location>
</feature>
<sequence>MPTASETRSPCLHTIKGHSVDVWVMACSPDGKTLASGSEDHTVKLWDAGLGKALQTLKGHLDE</sequence>
<evidence type="ECO:0000313" key="4">
    <source>
        <dbReference type="EMBL" id="KAK5138973.1"/>
    </source>
</evidence>
<keyword evidence="1 3" id="KW-0853">WD repeat</keyword>
<evidence type="ECO:0000256" key="3">
    <source>
        <dbReference type="PROSITE-ProRule" id="PRU00221"/>
    </source>
</evidence>
<organism evidence="4 5">
    <name type="scientific">Rachicladosporium monterosium</name>
    <dbReference type="NCBI Taxonomy" id="1507873"/>
    <lineage>
        <taxon>Eukaryota</taxon>
        <taxon>Fungi</taxon>
        <taxon>Dikarya</taxon>
        <taxon>Ascomycota</taxon>
        <taxon>Pezizomycotina</taxon>
        <taxon>Dothideomycetes</taxon>
        <taxon>Dothideomycetidae</taxon>
        <taxon>Cladosporiales</taxon>
        <taxon>Cladosporiaceae</taxon>
        <taxon>Rachicladosporium</taxon>
    </lineage>
</organism>
<evidence type="ECO:0000256" key="1">
    <source>
        <dbReference type="ARBA" id="ARBA00022574"/>
    </source>
</evidence>
<dbReference type="Proteomes" id="UP001308179">
    <property type="component" value="Unassembled WGS sequence"/>
</dbReference>
<dbReference type="SMART" id="SM00320">
    <property type="entry name" value="WD40"/>
    <property type="match status" value="1"/>
</dbReference>
<dbReference type="SUPFAM" id="SSF50978">
    <property type="entry name" value="WD40 repeat-like"/>
    <property type="match status" value="1"/>
</dbReference>
<dbReference type="Gene3D" id="2.130.10.10">
    <property type="entry name" value="YVTN repeat-like/Quinoprotein amine dehydrogenase"/>
    <property type="match status" value="1"/>
</dbReference>
<name>A0ABR0KVR8_9PEZI</name>
<evidence type="ECO:0000313" key="5">
    <source>
        <dbReference type="Proteomes" id="UP001308179"/>
    </source>
</evidence>
<dbReference type="InterPro" id="IPR036322">
    <property type="entry name" value="WD40_repeat_dom_sf"/>
</dbReference>
<evidence type="ECO:0000256" key="2">
    <source>
        <dbReference type="ARBA" id="ARBA00022737"/>
    </source>
</evidence>
<dbReference type="EMBL" id="JAVRRR010001497">
    <property type="protein sequence ID" value="KAK5138973.1"/>
    <property type="molecule type" value="Genomic_DNA"/>
</dbReference>
<dbReference type="InterPro" id="IPR015943">
    <property type="entry name" value="WD40/YVTN_repeat-like_dom_sf"/>
</dbReference>
<dbReference type="PROSITE" id="PS50082">
    <property type="entry name" value="WD_REPEATS_2"/>
    <property type="match status" value="1"/>
</dbReference>
<dbReference type="InterPro" id="IPR001680">
    <property type="entry name" value="WD40_rpt"/>
</dbReference>
<dbReference type="Pfam" id="PF00400">
    <property type="entry name" value="WD40"/>
    <property type="match status" value="1"/>
</dbReference>
<comment type="caution">
    <text evidence="4">The sequence shown here is derived from an EMBL/GenBank/DDBJ whole genome shotgun (WGS) entry which is preliminary data.</text>
</comment>